<dbReference type="EMBL" id="KB631976">
    <property type="protein sequence ID" value="ERL87564.1"/>
    <property type="molecule type" value="Genomic_DNA"/>
</dbReference>
<name>N6TZM4_DENPD</name>
<dbReference type="Proteomes" id="UP000030742">
    <property type="component" value="Unassembled WGS sequence"/>
</dbReference>
<evidence type="ECO:0000256" key="1">
    <source>
        <dbReference type="ARBA" id="ARBA00022884"/>
    </source>
</evidence>
<keyword evidence="1" id="KW-0694">RNA-binding</keyword>
<accession>N6TZM4</accession>
<dbReference type="InterPro" id="IPR000504">
    <property type="entry name" value="RRM_dom"/>
</dbReference>
<evidence type="ECO:0000313" key="4">
    <source>
        <dbReference type="EMBL" id="ERL87564.1"/>
    </source>
</evidence>
<dbReference type="HOGENOM" id="CLU_2833791_0_0_1"/>
<sequence>METYWKRQTSSNAGIFWGDLGNKFPSVQRAKAIKDKKTNKSNVYGFVSFKEPDDLTKAMEQIKDNF</sequence>
<dbReference type="GO" id="GO:0003723">
    <property type="term" value="F:RNA binding"/>
    <property type="evidence" value="ECO:0007669"/>
    <property type="project" value="UniProtKB-KW"/>
</dbReference>
<evidence type="ECO:0000313" key="3">
    <source>
        <dbReference type="EMBL" id="ENN74745.1"/>
    </source>
</evidence>
<dbReference type="SUPFAM" id="SSF54928">
    <property type="entry name" value="RNA-binding domain, RBD"/>
    <property type="match status" value="1"/>
</dbReference>
<reference evidence="3 5" key="1">
    <citation type="journal article" date="2013" name="Genome Biol.">
        <title>Draft genome of the mountain pine beetle, Dendroctonus ponderosae Hopkins, a major forest pest.</title>
        <authorList>
            <person name="Keeling C.I."/>
            <person name="Yuen M.M."/>
            <person name="Liao N.Y."/>
            <person name="Docking T.R."/>
            <person name="Chan S.K."/>
            <person name="Taylor G.A."/>
            <person name="Palmquist D.L."/>
            <person name="Jackman S.D."/>
            <person name="Nguyen A."/>
            <person name="Li M."/>
            <person name="Henderson H."/>
            <person name="Janes J.K."/>
            <person name="Zhao Y."/>
            <person name="Pandoh P."/>
            <person name="Moore R."/>
            <person name="Sperling F.A."/>
            <person name="Huber D.P."/>
            <person name="Birol I."/>
            <person name="Jones S.J."/>
            <person name="Bohlmann J."/>
        </authorList>
    </citation>
    <scope>NUCLEOTIDE SEQUENCE</scope>
</reference>
<dbReference type="InterPro" id="IPR012677">
    <property type="entry name" value="Nucleotide-bd_a/b_plait_sf"/>
</dbReference>
<dbReference type="EMBL" id="KB741033">
    <property type="protein sequence ID" value="ENN74745.1"/>
    <property type="molecule type" value="Genomic_DNA"/>
</dbReference>
<dbReference type="STRING" id="77166.N6TZM4"/>
<gene>
    <name evidence="4" type="ORF">D910_04955</name>
    <name evidence="3" type="ORF">YQE_08683</name>
</gene>
<dbReference type="AlphaFoldDB" id="N6TZM4"/>
<protein>
    <recommendedName>
        <fullName evidence="2">RRM domain-containing protein</fullName>
    </recommendedName>
</protein>
<dbReference type="Gene3D" id="3.30.70.330">
    <property type="match status" value="1"/>
</dbReference>
<proteinExistence type="predicted"/>
<dbReference type="InterPro" id="IPR035979">
    <property type="entry name" value="RBD_domain_sf"/>
</dbReference>
<dbReference type="Pfam" id="PF00076">
    <property type="entry name" value="RRM_1"/>
    <property type="match status" value="1"/>
</dbReference>
<organism evidence="3">
    <name type="scientific">Dendroctonus ponderosae</name>
    <name type="common">Mountain pine beetle</name>
    <dbReference type="NCBI Taxonomy" id="77166"/>
    <lineage>
        <taxon>Eukaryota</taxon>
        <taxon>Metazoa</taxon>
        <taxon>Ecdysozoa</taxon>
        <taxon>Arthropoda</taxon>
        <taxon>Hexapoda</taxon>
        <taxon>Insecta</taxon>
        <taxon>Pterygota</taxon>
        <taxon>Neoptera</taxon>
        <taxon>Endopterygota</taxon>
        <taxon>Coleoptera</taxon>
        <taxon>Polyphaga</taxon>
        <taxon>Cucujiformia</taxon>
        <taxon>Curculionidae</taxon>
        <taxon>Scolytinae</taxon>
        <taxon>Dendroctonus</taxon>
    </lineage>
</organism>
<evidence type="ECO:0000313" key="5">
    <source>
        <dbReference type="Proteomes" id="UP000030742"/>
    </source>
</evidence>
<evidence type="ECO:0000259" key="2">
    <source>
        <dbReference type="Pfam" id="PF00076"/>
    </source>
</evidence>
<feature type="domain" description="RRM" evidence="2">
    <location>
        <begin position="22"/>
        <end position="61"/>
    </location>
</feature>
<feature type="non-terminal residue" evidence="3">
    <location>
        <position position="1"/>
    </location>
</feature>